<protein>
    <submittedName>
        <fullName evidence="1">Uncharacterized protein</fullName>
    </submittedName>
</protein>
<organism evidence="1 2">
    <name type="scientific">Vararia minispora EC-137</name>
    <dbReference type="NCBI Taxonomy" id="1314806"/>
    <lineage>
        <taxon>Eukaryota</taxon>
        <taxon>Fungi</taxon>
        <taxon>Dikarya</taxon>
        <taxon>Basidiomycota</taxon>
        <taxon>Agaricomycotina</taxon>
        <taxon>Agaricomycetes</taxon>
        <taxon>Russulales</taxon>
        <taxon>Lachnocladiaceae</taxon>
        <taxon>Vararia</taxon>
    </lineage>
</organism>
<comment type="caution">
    <text evidence="1">The sequence shown here is derived from an EMBL/GenBank/DDBJ whole genome shotgun (WGS) entry which is preliminary data.</text>
</comment>
<evidence type="ECO:0000313" key="1">
    <source>
        <dbReference type="EMBL" id="KAI0029317.1"/>
    </source>
</evidence>
<gene>
    <name evidence="1" type="ORF">K488DRAFT_73069</name>
</gene>
<keyword evidence="2" id="KW-1185">Reference proteome</keyword>
<reference evidence="1" key="2">
    <citation type="journal article" date="2022" name="New Phytol.">
        <title>Evolutionary transition to the ectomycorrhizal habit in the genomes of a hyperdiverse lineage of mushroom-forming fungi.</title>
        <authorList>
            <person name="Looney B."/>
            <person name="Miyauchi S."/>
            <person name="Morin E."/>
            <person name="Drula E."/>
            <person name="Courty P.E."/>
            <person name="Kohler A."/>
            <person name="Kuo A."/>
            <person name="LaButti K."/>
            <person name="Pangilinan J."/>
            <person name="Lipzen A."/>
            <person name="Riley R."/>
            <person name="Andreopoulos W."/>
            <person name="He G."/>
            <person name="Johnson J."/>
            <person name="Nolan M."/>
            <person name="Tritt A."/>
            <person name="Barry K.W."/>
            <person name="Grigoriev I.V."/>
            <person name="Nagy L.G."/>
            <person name="Hibbett D."/>
            <person name="Henrissat B."/>
            <person name="Matheny P.B."/>
            <person name="Labbe J."/>
            <person name="Martin F.M."/>
        </authorList>
    </citation>
    <scope>NUCLEOTIDE SEQUENCE</scope>
    <source>
        <strain evidence="1">EC-137</strain>
    </source>
</reference>
<proteinExistence type="predicted"/>
<evidence type="ECO:0000313" key="2">
    <source>
        <dbReference type="Proteomes" id="UP000814128"/>
    </source>
</evidence>
<dbReference type="EMBL" id="MU273684">
    <property type="protein sequence ID" value="KAI0029317.1"/>
    <property type="molecule type" value="Genomic_DNA"/>
</dbReference>
<dbReference type="Proteomes" id="UP000814128">
    <property type="component" value="Unassembled WGS sequence"/>
</dbReference>
<reference evidence="1" key="1">
    <citation type="submission" date="2021-02" db="EMBL/GenBank/DDBJ databases">
        <authorList>
            <consortium name="DOE Joint Genome Institute"/>
            <person name="Ahrendt S."/>
            <person name="Looney B.P."/>
            <person name="Miyauchi S."/>
            <person name="Morin E."/>
            <person name="Drula E."/>
            <person name="Courty P.E."/>
            <person name="Chicoki N."/>
            <person name="Fauchery L."/>
            <person name="Kohler A."/>
            <person name="Kuo A."/>
            <person name="Labutti K."/>
            <person name="Pangilinan J."/>
            <person name="Lipzen A."/>
            <person name="Riley R."/>
            <person name="Andreopoulos W."/>
            <person name="He G."/>
            <person name="Johnson J."/>
            <person name="Barry K.W."/>
            <person name="Grigoriev I.V."/>
            <person name="Nagy L."/>
            <person name="Hibbett D."/>
            <person name="Henrissat B."/>
            <person name="Matheny P.B."/>
            <person name="Labbe J."/>
            <person name="Martin F."/>
        </authorList>
    </citation>
    <scope>NUCLEOTIDE SEQUENCE</scope>
    <source>
        <strain evidence="1">EC-137</strain>
    </source>
</reference>
<accession>A0ACB8QCE0</accession>
<name>A0ACB8QCE0_9AGAM</name>
<sequence length="282" mass="31099">MAHIPGHLALSVAAISSAFLLLLVFTASVLRKTWSLPVIILCRRLNLWIDFGIALGIPALVTGALSRIILELLRHNQTLHSFLADYERMPRPRFYRIFVIGCIDVIATLPIGLYAVIDVVRDVVETSRRTGVNIFYHSWATVHDDWGPISVPYHSLPTRTLVRINLEAWMAVFFAILIFALFGLTEPVRAIYWRGIGTAVAVVGWRLPGREDESLDDMAFATNQNISDAERGTSKTTVVVTVSPASSGARSSYPSEPKLYQSSDESSDPDDAAGIAYMSPSP</sequence>